<evidence type="ECO:0000259" key="3">
    <source>
        <dbReference type="Pfam" id="PF09335"/>
    </source>
</evidence>
<evidence type="ECO:0000256" key="1">
    <source>
        <dbReference type="ARBA" id="ARBA00010792"/>
    </source>
</evidence>
<comment type="similarity">
    <text evidence="1">Belongs to the DedA family.</text>
</comment>
<organism evidence="4 5">
    <name type="scientific">Paenibacillus hodogayensis</name>
    <dbReference type="NCBI Taxonomy" id="279208"/>
    <lineage>
        <taxon>Bacteria</taxon>
        <taxon>Bacillati</taxon>
        <taxon>Bacillota</taxon>
        <taxon>Bacilli</taxon>
        <taxon>Bacillales</taxon>
        <taxon>Paenibacillaceae</taxon>
        <taxon>Paenibacillus</taxon>
    </lineage>
</organism>
<dbReference type="PANTHER" id="PTHR42709:SF9">
    <property type="entry name" value="ALKALINE PHOSPHATASE LIKE PROTEIN"/>
    <property type="match status" value="1"/>
</dbReference>
<evidence type="ECO:0000313" key="4">
    <source>
        <dbReference type="EMBL" id="MFB9756392.1"/>
    </source>
</evidence>
<feature type="transmembrane region" description="Helical" evidence="2">
    <location>
        <begin position="116"/>
        <end position="135"/>
    </location>
</feature>
<name>A0ABV5W749_9BACL</name>
<feature type="transmembrane region" description="Helical" evidence="2">
    <location>
        <begin position="59"/>
        <end position="81"/>
    </location>
</feature>
<keyword evidence="2" id="KW-0812">Transmembrane</keyword>
<dbReference type="InterPro" id="IPR051311">
    <property type="entry name" value="DedA_domain"/>
</dbReference>
<gene>
    <name evidence="4" type="ORF">ACFFNY_32855</name>
</gene>
<dbReference type="Pfam" id="PF09335">
    <property type="entry name" value="VTT_dom"/>
    <property type="match status" value="1"/>
</dbReference>
<evidence type="ECO:0000313" key="5">
    <source>
        <dbReference type="Proteomes" id="UP001589619"/>
    </source>
</evidence>
<evidence type="ECO:0000256" key="2">
    <source>
        <dbReference type="SAM" id="Phobius"/>
    </source>
</evidence>
<keyword evidence="2" id="KW-0472">Membrane</keyword>
<dbReference type="RefSeq" id="WP_344917514.1">
    <property type="nucleotide sequence ID" value="NZ_BAAAYO010000021.1"/>
</dbReference>
<reference evidence="4 5" key="1">
    <citation type="submission" date="2024-09" db="EMBL/GenBank/DDBJ databases">
        <authorList>
            <person name="Sun Q."/>
            <person name="Mori K."/>
        </authorList>
    </citation>
    <scope>NUCLEOTIDE SEQUENCE [LARGE SCALE GENOMIC DNA]</scope>
    <source>
        <strain evidence="4 5">JCM 12520</strain>
    </source>
</reference>
<feature type="transmembrane region" description="Helical" evidence="2">
    <location>
        <begin position="147"/>
        <end position="167"/>
    </location>
</feature>
<sequence>MEEKTKGAGLMDWSAYLLHLGFIPILFLFVFGVMGILPVPEETYMIVMGVLIAHGSMKYATGLSAAFLGTVIGMTSAYMLGRWLGPNIIRKVGRKIGISDERWTKLEAWNRKHGKWTLLFGYFVPVFRLLTAYSAGIGHMSYRRFAIGAYTGAAMWTFLFVTVGVMAGKGWHMLSFIHH</sequence>
<feature type="transmembrane region" description="Helical" evidence="2">
    <location>
        <begin position="16"/>
        <end position="39"/>
    </location>
</feature>
<dbReference type="PANTHER" id="PTHR42709">
    <property type="entry name" value="ALKALINE PHOSPHATASE LIKE PROTEIN"/>
    <property type="match status" value="1"/>
</dbReference>
<dbReference type="Proteomes" id="UP001589619">
    <property type="component" value="Unassembled WGS sequence"/>
</dbReference>
<proteinExistence type="inferred from homology"/>
<accession>A0ABV5W749</accession>
<dbReference type="EMBL" id="JBHMAG010000022">
    <property type="protein sequence ID" value="MFB9756392.1"/>
    <property type="molecule type" value="Genomic_DNA"/>
</dbReference>
<protein>
    <submittedName>
        <fullName evidence="4">DedA family protein</fullName>
    </submittedName>
</protein>
<keyword evidence="5" id="KW-1185">Reference proteome</keyword>
<dbReference type="InterPro" id="IPR032816">
    <property type="entry name" value="VTT_dom"/>
</dbReference>
<comment type="caution">
    <text evidence="4">The sequence shown here is derived from an EMBL/GenBank/DDBJ whole genome shotgun (WGS) entry which is preliminary data.</text>
</comment>
<feature type="domain" description="VTT" evidence="3">
    <location>
        <begin position="39"/>
        <end position="165"/>
    </location>
</feature>
<keyword evidence="2" id="KW-1133">Transmembrane helix</keyword>